<evidence type="ECO:0000256" key="3">
    <source>
        <dbReference type="SAM" id="Phobius"/>
    </source>
</evidence>
<accession>A0A9P6F7U8</accession>
<evidence type="ECO:0000313" key="5">
    <source>
        <dbReference type="Proteomes" id="UP000723463"/>
    </source>
</evidence>
<sequence length="697" mass="77175">MPIPRITIMPTTDTLQQHHYLTPELVAMENGVDPTRLSLSTISAESRDETDSSRRLHTPLLDLQEQGYAAATGSGEERAGGVVVEGEGSVLVMSGPGPMSAGDGDGLDRRYWQLAESVEDFTPDFADREEMQEAEQLDVDTTEFPRRRVRFMEEIQVIPSSRIGSDDDDDLTLIDDSEGDSSDESGDDDNSNNNSAKESLDLLPTIKSTLSEWKAIQVVESFLALEGEPIGTEKEHRDGGDTSAPVTVTALTPIPDPWTVALPPSPNPSAGTLEDDEGGCGYDHAVVPCPSTVLLQLAPVIASLPPTSTTSPIESPPPAAAATLKSAPPTITTITTTTHTKTTDENNNNNTCISPRTLELTSIRSQLHYWTETATHLRDQEQELTLHIDQLVQVMADVIEKCQETEVELLDQKRVVFELRLELDKEKEIGFASIQEAALSNREKQLLVLALEESRQEVENLRRTCAQQECEFKEGRRPLSSLPVQTQAQIRVQGIVQEQEQSQQGHQEDPQVNWIDAVDEGEVVEEQRVECQENLDQDQHEIERPLLPMDNNAAPTHKPITLATLSPAKVQQEDLYSFQSLIKSLFLILAATFILFSIMILISGYQHHLHQSFVHFLNTLSSISSGNTTILLEYLHRYSSIMTQSLKNVIERVGETVPDSVARAKVLSKDLSFLVEGVVGPLVWGDQQDLRLVRMWS</sequence>
<evidence type="ECO:0000313" key="4">
    <source>
        <dbReference type="EMBL" id="KAF9543924.1"/>
    </source>
</evidence>
<feature type="region of interest" description="Disordered" evidence="2">
    <location>
        <begin position="160"/>
        <end position="197"/>
    </location>
</feature>
<evidence type="ECO:0000256" key="2">
    <source>
        <dbReference type="SAM" id="MobiDB-lite"/>
    </source>
</evidence>
<feature type="compositionally biased region" description="Acidic residues" evidence="2">
    <location>
        <begin position="166"/>
        <end position="190"/>
    </location>
</feature>
<comment type="caution">
    <text evidence="4">The sequence shown here is derived from an EMBL/GenBank/DDBJ whole genome shotgun (WGS) entry which is preliminary data.</text>
</comment>
<evidence type="ECO:0000256" key="1">
    <source>
        <dbReference type="SAM" id="Coils"/>
    </source>
</evidence>
<keyword evidence="3" id="KW-0472">Membrane</keyword>
<protein>
    <submittedName>
        <fullName evidence="4">Uncharacterized protein</fullName>
    </submittedName>
</protein>
<name>A0A9P6F7U8_9FUNG</name>
<dbReference type="AlphaFoldDB" id="A0A9P6F7U8"/>
<keyword evidence="3" id="KW-0812">Transmembrane</keyword>
<feature type="coiled-coil region" evidence="1">
    <location>
        <begin position="444"/>
        <end position="471"/>
    </location>
</feature>
<dbReference type="EMBL" id="JAAAXW010000102">
    <property type="protein sequence ID" value="KAF9543924.1"/>
    <property type="molecule type" value="Genomic_DNA"/>
</dbReference>
<organism evidence="4 5">
    <name type="scientific">Mortierella hygrophila</name>
    <dbReference type="NCBI Taxonomy" id="979708"/>
    <lineage>
        <taxon>Eukaryota</taxon>
        <taxon>Fungi</taxon>
        <taxon>Fungi incertae sedis</taxon>
        <taxon>Mucoromycota</taxon>
        <taxon>Mortierellomycotina</taxon>
        <taxon>Mortierellomycetes</taxon>
        <taxon>Mortierellales</taxon>
        <taxon>Mortierellaceae</taxon>
        <taxon>Mortierella</taxon>
    </lineage>
</organism>
<keyword evidence="1" id="KW-0175">Coiled coil</keyword>
<proteinExistence type="predicted"/>
<reference evidence="4" key="1">
    <citation type="journal article" date="2020" name="Fungal Divers.">
        <title>Resolving the Mortierellaceae phylogeny through synthesis of multi-gene phylogenetics and phylogenomics.</title>
        <authorList>
            <person name="Vandepol N."/>
            <person name="Liber J."/>
            <person name="Desiro A."/>
            <person name="Na H."/>
            <person name="Kennedy M."/>
            <person name="Barry K."/>
            <person name="Grigoriev I.V."/>
            <person name="Miller A.N."/>
            <person name="O'Donnell K."/>
            <person name="Stajich J.E."/>
            <person name="Bonito G."/>
        </authorList>
    </citation>
    <scope>NUCLEOTIDE SEQUENCE</scope>
    <source>
        <strain evidence="4">NRRL 2591</strain>
    </source>
</reference>
<feature type="transmembrane region" description="Helical" evidence="3">
    <location>
        <begin position="581"/>
        <end position="602"/>
    </location>
</feature>
<keyword evidence="5" id="KW-1185">Reference proteome</keyword>
<dbReference type="Proteomes" id="UP000723463">
    <property type="component" value="Unassembled WGS sequence"/>
</dbReference>
<keyword evidence="3" id="KW-1133">Transmembrane helix</keyword>
<gene>
    <name evidence="4" type="ORF">EC957_000375</name>
</gene>